<name>A0A1Y6K1V5_9LACO</name>
<protein>
    <submittedName>
        <fullName evidence="5">Transcriptional regulator, MarR family</fullName>
    </submittedName>
</protein>
<dbReference type="EMBL" id="LT854705">
    <property type="protein sequence ID" value="SMS15361.1"/>
    <property type="molecule type" value="Genomic_DNA"/>
</dbReference>
<dbReference type="AlphaFoldDB" id="A0A1Y6K1V5"/>
<evidence type="ECO:0000256" key="3">
    <source>
        <dbReference type="ARBA" id="ARBA00023163"/>
    </source>
</evidence>
<evidence type="ECO:0000313" key="5">
    <source>
        <dbReference type="EMBL" id="SMS15361.1"/>
    </source>
</evidence>
<gene>
    <name evidence="5" type="ORF">LZ3411_2311</name>
</gene>
<keyword evidence="2" id="KW-0238">DNA-binding</keyword>
<dbReference type="Pfam" id="PF01047">
    <property type="entry name" value="MarR"/>
    <property type="match status" value="1"/>
</dbReference>
<dbReference type="PROSITE" id="PS50995">
    <property type="entry name" value="HTH_MARR_2"/>
    <property type="match status" value="1"/>
</dbReference>
<dbReference type="RefSeq" id="WP_087742621.1">
    <property type="nucleotide sequence ID" value="NZ_JBPWQU010000085.1"/>
</dbReference>
<keyword evidence="1" id="KW-0805">Transcription regulation</keyword>
<evidence type="ECO:0000313" key="6">
    <source>
        <dbReference type="Proteomes" id="UP000195412"/>
    </source>
</evidence>
<dbReference type="CDD" id="cd00090">
    <property type="entry name" value="HTH_ARSR"/>
    <property type="match status" value="1"/>
</dbReference>
<dbReference type="PRINTS" id="PR00598">
    <property type="entry name" value="HTHMARR"/>
</dbReference>
<accession>A0A1Y6K1V5</accession>
<evidence type="ECO:0000256" key="1">
    <source>
        <dbReference type="ARBA" id="ARBA00023015"/>
    </source>
</evidence>
<evidence type="ECO:0000256" key="2">
    <source>
        <dbReference type="ARBA" id="ARBA00023125"/>
    </source>
</evidence>
<reference evidence="6" key="1">
    <citation type="submission" date="2017-05" db="EMBL/GenBank/DDBJ databases">
        <authorList>
            <person name="Papadimitriou K."/>
        </authorList>
    </citation>
    <scope>NUCLEOTIDE SEQUENCE [LARGE SCALE GENOMIC DNA]</scope>
    <source>
        <strain evidence="6">ACA-DC 3411</strain>
    </source>
</reference>
<sequence length="141" mass="15973">MTITELVDLLYQLKLADLNVTSLFKNQTGFNLTRYVILLFLKKNGRTTQGSLQRKLQIDNAAVTRHLKELEEQGHVMRERNPQNNREVLVTLTAAAQQELKHCGETPADKILLAFFGEQFTPAEIAQLAGLLRRLSNLNLS</sequence>
<proteinExistence type="predicted"/>
<dbReference type="Proteomes" id="UP000195412">
    <property type="component" value="Chromosome I"/>
</dbReference>
<dbReference type="KEGG" id="lzy:LZ3411_2311"/>
<dbReference type="GO" id="GO:0003677">
    <property type="term" value="F:DNA binding"/>
    <property type="evidence" value="ECO:0007669"/>
    <property type="project" value="UniProtKB-KW"/>
</dbReference>
<dbReference type="InterPro" id="IPR036388">
    <property type="entry name" value="WH-like_DNA-bd_sf"/>
</dbReference>
<dbReference type="InterPro" id="IPR036390">
    <property type="entry name" value="WH_DNA-bd_sf"/>
</dbReference>
<dbReference type="SMART" id="SM00347">
    <property type="entry name" value="HTH_MARR"/>
    <property type="match status" value="1"/>
</dbReference>
<organism evidence="5 6">
    <name type="scientific">Levilactobacillus zymae</name>
    <dbReference type="NCBI Taxonomy" id="267363"/>
    <lineage>
        <taxon>Bacteria</taxon>
        <taxon>Bacillati</taxon>
        <taxon>Bacillota</taxon>
        <taxon>Bacilli</taxon>
        <taxon>Lactobacillales</taxon>
        <taxon>Lactobacillaceae</taxon>
        <taxon>Levilactobacillus</taxon>
    </lineage>
</organism>
<feature type="domain" description="HTH marR-type" evidence="4">
    <location>
        <begin position="3"/>
        <end position="137"/>
    </location>
</feature>
<dbReference type="PANTHER" id="PTHR42756:SF1">
    <property type="entry name" value="TRANSCRIPTIONAL REPRESSOR OF EMRAB OPERON"/>
    <property type="match status" value="1"/>
</dbReference>
<keyword evidence="3" id="KW-0804">Transcription</keyword>
<dbReference type="Gene3D" id="1.10.10.10">
    <property type="entry name" value="Winged helix-like DNA-binding domain superfamily/Winged helix DNA-binding domain"/>
    <property type="match status" value="1"/>
</dbReference>
<evidence type="ECO:0000259" key="4">
    <source>
        <dbReference type="PROSITE" id="PS50995"/>
    </source>
</evidence>
<dbReference type="InterPro" id="IPR011991">
    <property type="entry name" value="ArsR-like_HTH"/>
</dbReference>
<dbReference type="PANTHER" id="PTHR42756">
    <property type="entry name" value="TRANSCRIPTIONAL REGULATOR, MARR"/>
    <property type="match status" value="1"/>
</dbReference>
<dbReference type="InterPro" id="IPR000835">
    <property type="entry name" value="HTH_MarR-typ"/>
</dbReference>
<dbReference type="SUPFAM" id="SSF46785">
    <property type="entry name" value="Winged helix' DNA-binding domain"/>
    <property type="match status" value="1"/>
</dbReference>
<dbReference type="GO" id="GO:0003700">
    <property type="term" value="F:DNA-binding transcription factor activity"/>
    <property type="evidence" value="ECO:0007669"/>
    <property type="project" value="InterPro"/>
</dbReference>